<keyword evidence="6" id="KW-1185">Reference proteome</keyword>
<evidence type="ECO:0000313" key="5">
    <source>
        <dbReference type="EMBL" id="MFB9994676.1"/>
    </source>
</evidence>
<dbReference type="InterPro" id="IPR006683">
    <property type="entry name" value="Thioestr_dom"/>
</dbReference>
<feature type="domain" description="Thioesterase" evidence="4">
    <location>
        <begin position="57"/>
        <end position="124"/>
    </location>
</feature>
<dbReference type="NCBIfam" id="TIGR00369">
    <property type="entry name" value="unchar_dom_1"/>
    <property type="match status" value="1"/>
</dbReference>
<feature type="compositionally biased region" description="Polar residues" evidence="3">
    <location>
        <begin position="158"/>
        <end position="167"/>
    </location>
</feature>
<dbReference type="InterPro" id="IPR003736">
    <property type="entry name" value="PAAI_dom"/>
</dbReference>
<name>A0ABV6B719_9DEIO</name>
<dbReference type="SUPFAM" id="SSF54637">
    <property type="entry name" value="Thioesterase/thiol ester dehydrase-isomerase"/>
    <property type="match status" value="1"/>
</dbReference>
<dbReference type="Proteomes" id="UP001589733">
    <property type="component" value="Unassembled WGS sequence"/>
</dbReference>
<comment type="caution">
    <text evidence="5">The sequence shown here is derived from an EMBL/GenBank/DDBJ whole genome shotgun (WGS) entry which is preliminary data.</text>
</comment>
<dbReference type="EMBL" id="JBHLYR010000063">
    <property type="protein sequence ID" value="MFB9994676.1"/>
    <property type="molecule type" value="Genomic_DNA"/>
</dbReference>
<dbReference type="Pfam" id="PF03061">
    <property type="entry name" value="4HBT"/>
    <property type="match status" value="1"/>
</dbReference>
<keyword evidence="2 5" id="KW-0378">Hydrolase</keyword>
<organism evidence="5 6">
    <name type="scientific">Deinococcus oregonensis</name>
    <dbReference type="NCBI Taxonomy" id="1805970"/>
    <lineage>
        <taxon>Bacteria</taxon>
        <taxon>Thermotogati</taxon>
        <taxon>Deinococcota</taxon>
        <taxon>Deinococci</taxon>
        <taxon>Deinococcales</taxon>
        <taxon>Deinococcaceae</taxon>
        <taxon>Deinococcus</taxon>
    </lineage>
</organism>
<comment type="similarity">
    <text evidence="1">Belongs to the thioesterase PaaI family.</text>
</comment>
<dbReference type="Gene3D" id="3.10.129.10">
    <property type="entry name" value="Hotdog Thioesterase"/>
    <property type="match status" value="1"/>
</dbReference>
<protein>
    <submittedName>
        <fullName evidence="5">PaaI family thioesterase</fullName>
        <ecNumber evidence="5">3.1.2.-</ecNumber>
    </submittedName>
</protein>
<dbReference type="PANTHER" id="PTHR21660:SF1">
    <property type="entry name" value="ACYL-COENZYME A THIOESTERASE 13"/>
    <property type="match status" value="1"/>
</dbReference>
<evidence type="ECO:0000313" key="6">
    <source>
        <dbReference type="Proteomes" id="UP001589733"/>
    </source>
</evidence>
<dbReference type="PANTHER" id="PTHR21660">
    <property type="entry name" value="THIOESTERASE SUPERFAMILY MEMBER-RELATED"/>
    <property type="match status" value="1"/>
</dbReference>
<evidence type="ECO:0000259" key="4">
    <source>
        <dbReference type="Pfam" id="PF03061"/>
    </source>
</evidence>
<dbReference type="RefSeq" id="WP_380015852.1">
    <property type="nucleotide sequence ID" value="NZ_JBHLYR010000063.1"/>
</dbReference>
<dbReference type="CDD" id="cd03443">
    <property type="entry name" value="PaaI_thioesterase"/>
    <property type="match status" value="1"/>
</dbReference>
<gene>
    <name evidence="5" type="ORF">ACFFLM_22195</name>
</gene>
<dbReference type="InterPro" id="IPR029069">
    <property type="entry name" value="HotDog_dom_sf"/>
</dbReference>
<reference evidence="5 6" key="1">
    <citation type="submission" date="2024-09" db="EMBL/GenBank/DDBJ databases">
        <authorList>
            <person name="Sun Q."/>
            <person name="Mori K."/>
        </authorList>
    </citation>
    <scope>NUCLEOTIDE SEQUENCE [LARGE SCALE GENOMIC DNA]</scope>
    <source>
        <strain evidence="5 6">JCM 13503</strain>
    </source>
</reference>
<dbReference type="EC" id="3.1.2.-" evidence="5"/>
<evidence type="ECO:0000256" key="3">
    <source>
        <dbReference type="SAM" id="MobiDB-lite"/>
    </source>
</evidence>
<accession>A0ABV6B719</accession>
<dbReference type="GO" id="GO:0016787">
    <property type="term" value="F:hydrolase activity"/>
    <property type="evidence" value="ECO:0007669"/>
    <property type="project" value="UniProtKB-KW"/>
</dbReference>
<evidence type="ECO:0000256" key="2">
    <source>
        <dbReference type="ARBA" id="ARBA00022801"/>
    </source>
</evidence>
<feature type="region of interest" description="Disordered" evidence="3">
    <location>
        <begin position="145"/>
        <end position="167"/>
    </location>
</feature>
<evidence type="ECO:0000256" key="1">
    <source>
        <dbReference type="ARBA" id="ARBA00008324"/>
    </source>
</evidence>
<proteinExistence type="inferred from homology"/>
<sequence length="167" mass="17453">MTAADPSGILSPAAQELMRRGAEGSAFTQWIGTRLRHFEAGRVEIEIDLRPNLTQHHGQAHGAVIGYLADTVSAWAAASVAGDVVTAEYKLNFLAPARGETLWARGEVLRAGKRQVVVRADVYATLDGEDTLVAAALATIAPVGKAPEPAQADGASSPEASTPQESP</sequence>
<dbReference type="InterPro" id="IPR039298">
    <property type="entry name" value="ACOT13"/>
</dbReference>